<dbReference type="EMBL" id="CP143785">
    <property type="protein sequence ID" value="WVN86379.1"/>
    <property type="molecule type" value="Genomic_DNA"/>
</dbReference>
<feature type="region of interest" description="Disordered" evidence="1">
    <location>
        <begin position="282"/>
        <end position="378"/>
    </location>
</feature>
<dbReference type="KEGG" id="cdep:91085756"/>
<sequence>MDEGSEDLIRDKGDPEFQQGPASVMKTVGGYIVEPTENELRLGRRVLELEKERDSLADELAALKARHLVFKPANFINENGAMNLDQPVEIPSTLLPLLGILRTHIAELTKDNQALRYTFLGQAMPRRGPITNATTPVSAQPPSLPNPSLLADGKADVEMVLPAGDPKINSADAAPALILSSDQPDTGGLDLEKVVVRVRALVQENEELGEMVMETGRLGDEEQWQRALEDSKAIIESLDSDLSHHLSVLKTTRSELLAYKTHYGPLPSEASYPTANLMTTSTSAPVQARSPFVGGRGGAPERGGRGGGKIISRAGRGKSSPMPVDTNATSGSSGPGRRTTGNGNDYGNHSTGTNTQRRGGSMSQGQYSRDERGFKRRR</sequence>
<evidence type="ECO:0000313" key="3">
    <source>
        <dbReference type="Proteomes" id="UP000094043"/>
    </source>
</evidence>
<evidence type="ECO:0000313" key="2">
    <source>
        <dbReference type="EMBL" id="WVN86379.1"/>
    </source>
</evidence>
<keyword evidence="3" id="KW-1185">Reference proteome</keyword>
<feature type="compositionally biased region" description="Basic and acidic residues" evidence="1">
    <location>
        <begin position="368"/>
        <end position="378"/>
    </location>
</feature>
<organism evidence="2 3">
    <name type="scientific">Cryptococcus depauperatus CBS 7841</name>
    <dbReference type="NCBI Taxonomy" id="1295531"/>
    <lineage>
        <taxon>Eukaryota</taxon>
        <taxon>Fungi</taxon>
        <taxon>Dikarya</taxon>
        <taxon>Basidiomycota</taxon>
        <taxon>Agaricomycotina</taxon>
        <taxon>Tremellomycetes</taxon>
        <taxon>Tremellales</taxon>
        <taxon>Cryptococcaceae</taxon>
        <taxon>Cryptococcus</taxon>
    </lineage>
</organism>
<dbReference type="RefSeq" id="XP_066067079.1">
    <property type="nucleotide sequence ID" value="XM_066210982.1"/>
</dbReference>
<reference evidence="2" key="2">
    <citation type="journal article" date="2022" name="Elife">
        <title>Obligate sexual reproduction of a homothallic fungus closely related to the Cryptococcus pathogenic species complex.</title>
        <authorList>
            <person name="Passer A.R."/>
            <person name="Clancey S.A."/>
            <person name="Shea T."/>
            <person name="David-Palma M."/>
            <person name="Averette A.F."/>
            <person name="Boekhout T."/>
            <person name="Porcel B.M."/>
            <person name="Nowrousian M."/>
            <person name="Cuomo C.A."/>
            <person name="Sun S."/>
            <person name="Heitman J."/>
            <person name="Coelho M.A."/>
        </authorList>
    </citation>
    <scope>NUCLEOTIDE SEQUENCE</scope>
    <source>
        <strain evidence="2">CBS 7841</strain>
    </source>
</reference>
<dbReference type="GeneID" id="91085756"/>
<feature type="region of interest" description="Disordered" evidence="1">
    <location>
        <begin position="1"/>
        <end position="21"/>
    </location>
</feature>
<feature type="compositionally biased region" description="Gly residues" evidence="1">
    <location>
        <begin position="294"/>
        <end position="309"/>
    </location>
</feature>
<protein>
    <submittedName>
        <fullName evidence="2">Uncharacterized protein</fullName>
    </submittedName>
</protein>
<proteinExistence type="predicted"/>
<reference evidence="2" key="3">
    <citation type="submission" date="2024-01" db="EMBL/GenBank/DDBJ databases">
        <authorList>
            <person name="Coelho M.A."/>
            <person name="David-Palma M."/>
            <person name="Shea T."/>
            <person name="Sun S."/>
            <person name="Cuomo C.A."/>
            <person name="Heitman J."/>
        </authorList>
    </citation>
    <scope>NUCLEOTIDE SEQUENCE</scope>
    <source>
        <strain evidence="2">CBS 7841</strain>
    </source>
</reference>
<dbReference type="Proteomes" id="UP000094043">
    <property type="component" value="Chromosome 2"/>
</dbReference>
<name>A0AAJ8JQ45_9TREE</name>
<accession>A0AAJ8JQ45</accession>
<feature type="compositionally biased region" description="Low complexity" evidence="1">
    <location>
        <begin position="329"/>
        <end position="343"/>
    </location>
</feature>
<reference evidence="2" key="1">
    <citation type="submission" date="2016-06" db="EMBL/GenBank/DDBJ databases">
        <authorList>
            <person name="Cuomo C."/>
            <person name="Litvintseva A."/>
            <person name="Heitman J."/>
            <person name="Chen Y."/>
            <person name="Sun S."/>
            <person name="Springer D."/>
            <person name="Dromer F."/>
            <person name="Young S."/>
            <person name="Zeng Q."/>
            <person name="Chapman S."/>
            <person name="Gujja S."/>
            <person name="Saif S."/>
            <person name="Birren B."/>
        </authorList>
    </citation>
    <scope>NUCLEOTIDE SEQUENCE</scope>
    <source>
        <strain evidence="2">CBS 7841</strain>
    </source>
</reference>
<dbReference type="AlphaFoldDB" id="A0AAJ8JQ45"/>
<feature type="compositionally biased region" description="Polar residues" evidence="1">
    <location>
        <begin position="345"/>
        <end position="367"/>
    </location>
</feature>
<evidence type="ECO:0000256" key="1">
    <source>
        <dbReference type="SAM" id="MobiDB-lite"/>
    </source>
</evidence>
<gene>
    <name evidence="2" type="ORF">L203_101543</name>
</gene>